<dbReference type="RefSeq" id="WP_204295269.1">
    <property type="nucleotide sequence ID" value="NZ_BAAAGQ010000007.1"/>
</dbReference>
<evidence type="ECO:0000313" key="1">
    <source>
        <dbReference type="EMBL" id="GID44666.1"/>
    </source>
</evidence>
<comment type="caution">
    <text evidence="1">The sequence shown here is derived from an EMBL/GenBank/DDBJ whole genome shotgun (WGS) entry which is preliminary data.</text>
</comment>
<proteinExistence type="predicted"/>
<accession>A0ABQ3WF94</accession>
<reference evidence="1" key="1">
    <citation type="submission" date="2021-01" db="EMBL/GenBank/DDBJ databases">
        <title>Whole genome shotgun sequence of Actinoplanes capillaceus NBRC 16408.</title>
        <authorList>
            <person name="Komaki H."/>
            <person name="Tamura T."/>
        </authorList>
    </citation>
    <scope>NUCLEOTIDE SEQUENCE [LARGE SCALE GENOMIC DNA]</scope>
    <source>
        <strain evidence="1">NBRC 16408</strain>
    </source>
</reference>
<dbReference type="EMBL" id="BOMF01000035">
    <property type="protein sequence ID" value="GID44666.1"/>
    <property type="molecule type" value="Genomic_DNA"/>
</dbReference>
<name>A0ABQ3WF94_9ACTN</name>
<protein>
    <submittedName>
        <fullName evidence="1">Uncharacterized protein</fullName>
    </submittedName>
</protein>
<gene>
    <name evidence="1" type="ORF">Aca07nite_19410</name>
</gene>
<sequence length="59" mass="6983">MSEPYMPHGWMHALVRLSEAVDTWEEYGTVVDEEGDKVKVRWQDETRTWEFKRDLAGLA</sequence>
<organism evidence="1">
    <name type="scientific">Actinoplanes campanulatus</name>
    <dbReference type="NCBI Taxonomy" id="113559"/>
    <lineage>
        <taxon>Bacteria</taxon>
        <taxon>Bacillati</taxon>
        <taxon>Actinomycetota</taxon>
        <taxon>Actinomycetes</taxon>
        <taxon>Micromonosporales</taxon>
        <taxon>Micromonosporaceae</taxon>
        <taxon>Actinoplanes</taxon>
    </lineage>
</organism>